<dbReference type="EMBL" id="JARRAG010000001">
    <property type="protein sequence ID" value="MDG3002708.1"/>
    <property type="molecule type" value="Genomic_DNA"/>
</dbReference>
<dbReference type="PANTHER" id="PTHR43708">
    <property type="entry name" value="CONSERVED EXPRESSED OXIDOREDUCTASE (EUROFUNG)"/>
    <property type="match status" value="1"/>
</dbReference>
<feature type="region of interest" description="Disordered" evidence="3">
    <location>
        <begin position="334"/>
        <end position="356"/>
    </location>
</feature>
<protein>
    <submittedName>
        <fullName evidence="5">Gfo/Idh/MocA family oxidoreductase</fullName>
    </submittedName>
</protein>
<dbReference type="Gene3D" id="3.40.50.720">
    <property type="entry name" value="NAD(P)-binding Rossmann-like Domain"/>
    <property type="match status" value="1"/>
</dbReference>
<name>A0ABT6F545_9BACT</name>
<feature type="domain" description="Gfo/Idh/MocA-like oxidoreductase N-terminal" evidence="4">
    <location>
        <begin position="10"/>
        <end position="129"/>
    </location>
</feature>
<evidence type="ECO:0000256" key="1">
    <source>
        <dbReference type="ARBA" id="ARBA00010928"/>
    </source>
</evidence>
<dbReference type="SUPFAM" id="SSF55347">
    <property type="entry name" value="Glyceraldehyde-3-phosphate dehydrogenase-like, C-terminal domain"/>
    <property type="match status" value="1"/>
</dbReference>
<evidence type="ECO:0000313" key="6">
    <source>
        <dbReference type="Proteomes" id="UP001216907"/>
    </source>
</evidence>
<evidence type="ECO:0000313" key="5">
    <source>
        <dbReference type="EMBL" id="MDG3002708.1"/>
    </source>
</evidence>
<organism evidence="5 6">
    <name type="scientific">Paludisphaera mucosa</name>
    <dbReference type="NCBI Taxonomy" id="3030827"/>
    <lineage>
        <taxon>Bacteria</taxon>
        <taxon>Pseudomonadati</taxon>
        <taxon>Planctomycetota</taxon>
        <taxon>Planctomycetia</taxon>
        <taxon>Isosphaerales</taxon>
        <taxon>Isosphaeraceae</taxon>
        <taxon>Paludisphaera</taxon>
    </lineage>
</organism>
<proteinExistence type="inferred from homology"/>
<dbReference type="Gene3D" id="3.30.360.10">
    <property type="entry name" value="Dihydrodipicolinate Reductase, domain 2"/>
    <property type="match status" value="1"/>
</dbReference>
<gene>
    <name evidence="5" type="ORF">PZE19_02815</name>
</gene>
<sequence>MEDASKPKRLRVGVVGLGRLWESRHKPSLLRLQDRFRITALYDQVARRAEIEAQQLGCAACEGLASLIERPDVDVVYLLSPQWFGLHPAHLACAAGKPVYCALPLSGDLPELEALVARVEETGVAFMPEFARRCYPATLRLQELLATTLGKPRLVMGQSRLYGFDRYAQPGPTTQVVPVPLSIDPGSYLLDWCAFVFRALPTSIGSTRSVVLPATGDEAGEPDFESFTAAFPGGATAQISYGRYHRAEWGDASRFLPPAGFQVFAERGAAWVEMPDRIQWWDADGGHEERLPLEPTVGDVLNEQFFRLVHKAPSLAPTVRDALEVARLVHDLERSQGEGHAVESPGASVESASPTS</sequence>
<dbReference type="SUPFAM" id="SSF51735">
    <property type="entry name" value="NAD(P)-binding Rossmann-fold domains"/>
    <property type="match status" value="1"/>
</dbReference>
<comment type="caution">
    <text evidence="5">The sequence shown here is derived from an EMBL/GenBank/DDBJ whole genome shotgun (WGS) entry which is preliminary data.</text>
</comment>
<dbReference type="RefSeq" id="WP_277859072.1">
    <property type="nucleotide sequence ID" value="NZ_JARRAG010000001.1"/>
</dbReference>
<evidence type="ECO:0000259" key="4">
    <source>
        <dbReference type="Pfam" id="PF01408"/>
    </source>
</evidence>
<reference evidence="5 6" key="1">
    <citation type="submission" date="2023-03" db="EMBL/GenBank/DDBJ databases">
        <title>Paludisphaera mucosa sp. nov. a novel planctomycete from northern fen.</title>
        <authorList>
            <person name="Ivanova A."/>
        </authorList>
    </citation>
    <scope>NUCLEOTIDE SEQUENCE [LARGE SCALE GENOMIC DNA]</scope>
    <source>
        <strain evidence="5 6">Pla2</strain>
    </source>
</reference>
<dbReference type="Pfam" id="PF01408">
    <property type="entry name" value="GFO_IDH_MocA"/>
    <property type="match status" value="1"/>
</dbReference>
<keyword evidence="6" id="KW-1185">Reference proteome</keyword>
<dbReference type="PANTHER" id="PTHR43708:SF5">
    <property type="entry name" value="CONSERVED EXPRESSED OXIDOREDUCTASE (EUROFUNG)-RELATED"/>
    <property type="match status" value="1"/>
</dbReference>
<accession>A0ABT6F545</accession>
<evidence type="ECO:0000256" key="2">
    <source>
        <dbReference type="ARBA" id="ARBA00023002"/>
    </source>
</evidence>
<comment type="similarity">
    <text evidence="1">Belongs to the Gfo/Idh/MocA family.</text>
</comment>
<dbReference type="InterPro" id="IPR000683">
    <property type="entry name" value="Gfo/Idh/MocA-like_OxRdtase_N"/>
</dbReference>
<evidence type="ECO:0000256" key="3">
    <source>
        <dbReference type="SAM" id="MobiDB-lite"/>
    </source>
</evidence>
<keyword evidence="2" id="KW-0560">Oxidoreductase</keyword>
<dbReference type="InterPro" id="IPR036291">
    <property type="entry name" value="NAD(P)-bd_dom_sf"/>
</dbReference>
<dbReference type="InterPro" id="IPR051317">
    <property type="entry name" value="Gfo/Idh/MocA_oxidoreduct"/>
</dbReference>
<dbReference type="Proteomes" id="UP001216907">
    <property type="component" value="Unassembled WGS sequence"/>
</dbReference>